<proteinExistence type="predicted"/>
<name>A0A4U1BRU0_9GAMM</name>
<keyword evidence="2" id="KW-0808">Transferase</keyword>
<accession>A0A4U1BRU0</accession>
<feature type="domain" description="Glycosyltransferase 2-like" evidence="1">
    <location>
        <begin position="21"/>
        <end position="143"/>
    </location>
</feature>
<dbReference type="AlphaFoldDB" id="A0A4U1BRU0"/>
<dbReference type="PANTHER" id="PTHR43685:SF2">
    <property type="entry name" value="GLYCOSYLTRANSFERASE 2-LIKE DOMAIN-CONTAINING PROTEIN"/>
    <property type="match status" value="1"/>
</dbReference>
<dbReference type="GO" id="GO:0016740">
    <property type="term" value="F:transferase activity"/>
    <property type="evidence" value="ECO:0007669"/>
    <property type="project" value="UniProtKB-KW"/>
</dbReference>
<dbReference type="Pfam" id="PF00535">
    <property type="entry name" value="Glycos_transf_2"/>
    <property type="match status" value="1"/>
</dbReference>
<comment type="caution">
    <text evidence="2">The sequence shown here is derived from an EMBL/GenBank/DDBJ whole genome shotgun (WGS) entry which is preliminary data.</text>
</comment>
<dbReference type="Gene3D" id="3.90.550.10">
    <property type="entry name" value="Spore Coat Polysaccharide Biosynthesis Protein SpsA, Chain A"/>
    <property type="match status" value="1"/>
</dbReference>
<dbReference type="InterPro" id="IPR001173">
    <property type="entry name" value="Glyco_trans_2-like"/>
</dbReference>
<gene>
    <name evidence="2" type="ORF">FCL42_03125</name>
</gene>
<dbReference type="OrthoDB" id="9802649at2"/>
<protein>
    <submittedName>
        <fullName evidence="2">Glycosyltransferase family 2 protein</fullName>
    </submittedName>
</protein>
<evidence type="ECO:0000313" key="3">
    <source>
        <dbReference type="Proteomes" id="UP000305675"/>
    </source>
</evidence>
<dbReference type="PANTHER" id="PTHR43685">
    <property type="entry name" value="GLYCOSYLTRANSFERASE"/>
    <property type="match status" value="1"/>
</dbReference>
<dbReference type="EMBL" id="SWCJ01000002">
    <property type="protein sequence ID" value="TKB57286.1"/>
    <property type="molecule type" value="Genomic_DNA"/>
</dbReference>
<evidence type="ECO:0000259" key="1">
    <source>
        <dbReference type="Pfam" id="PF00535"/>
    </source>
</evidence>
<dbReference type="Proteomes" id="UP000305675">
    <property type="component" value="Unassembled WGS sequence"/>
</dbReference>
<dbReference type="SUPFAM" id="SSF53448">
    <property type="entry name" value="Nucleotide-diphospho-sugar transferases"/>
    <property type="match status" value="1"/>
</dbReference>
<dbReference type="InterPro" id="IPR050834">
    <property type="entry name" value="Glycosyltransf_2"/>
</dbReference>
<dbReference type="CDD" id="cd00761">
    <property type="entry name" value="Glyco_tranf_GTA_type"/>
    <property type="match status" value="1"/>
</dbReference>
<sequence>MLDGDSDNANFKEIAMIADVSVVIPSHNCLDYLPYALASVWAQSLEVREVWVVDDGSDDGTWDWLQQQRLQHPRLKTLRLDGVGCSAARNAAIKLCTSRWIAFLDADDSWAQDKIARQIKASHHHPDAVLLFSNYQHFDEAGNAIISCFDYWSLPKEDNDLLMFSSPQIMAQNLIGTSSVMAKREALLEHGGFNESLRSASDWDLWLKLSYSGLCIGDQKELMNYLMRSGSMTRARLKRLQAMETIVRQHQRHFSAAQWALRWAKARIAEGYGEWHNENRQFVKACQAQLTALWLKPSWWSLKTLLGYCKRGSHGMFG</sequence>
<evidence type="ECO:0000313" key="2">
    <source>
        <dbReference type="EMBL" id="TKB57286.1"/>
    </source>
</evidence>
<keyword evidence="3" id="KW-1185">Reference proteome</keyword>
<dbReference type="InterPro" id="IPR029044">
    <property type="entry name" value="Nucleotide-diphossugar_trans"/>
</dbReference>
<reference evidence="2 3" key="1">
    <citation type="submission" date="2019-04" db="EMBL/GenBank/DDBJ databases">
        <authorList>
            <person name="Hwang J.C."/>
        </authorList>
    </citation>
    <scope>NUCLEOTIDE SEQUENCE [LARGE SCALE GENOMIC DNA]</scope>
    <source>
        <strain evidence="2 3">IMCC35002</strain>
    </source>
</reference>
<organism evidence="2 3">
    <name type="scientific">Ferrimonas aestuarii</name>
    <dbReference type="NCBI Taxonomy" id="2569539"/>
    <lineage>
        <taxon>Bacteria</taxon>
        <taxon>Pseudomonadati</taxon>
        <taxon>Pseudomonadota</taxon>
        <taxon>Gammaproteobacteria</taxon>
        <taxon>Alteromonadales</taxon>
        <taxon>Ferrimonadaceae</taxon>
        <taxon>Ferrimonas</taxon>
    </lineage>
</organism>